<dbReference type="EMBL" id="ABCB02000020">
    <property type="protein sequence ID" value="EDO60433.1"/>
    <property type="molecule type" value="Genomic_DNA"/>
</dbReference>
<protein>
    <submittedName>
        <fullName evidence="1">Uncharacterized protein</fullName>
    </submittedName>
</protein>
<proteinExistence type="predicted"/>
<reference evidence="1 2" key="2">
    <citation type="submission" date="2007-08" db="EMBL/GenBank/DDBJ databases">
        <authorList>
            <person name="Fulton L."/>
            <person name="Clifton S."/>
            <person name="Fulton B."/>
            <person name="Xu J."/>
            <person name="Minx P."/>
            <person name="Pepin K.H."/>
            <person name="Johnson M."/>
            <person name="Thiruvilangam P."/>
            <person name="Bhonagiri V."/>
            <person name="Nash W.E."/>
            <person name="Wang C."/>
            <person name="Mardis E.R."/>
            <person name="Wilson R.K."/>
        </authorList>
    </citation>
    <scope>NUCLEOTIDE SEQUENCE [LARGE SCALE GENOMIC DNA]</scope>
    <source>
        <strain evidence="1 2">DSM 753</strain>
    </source>
</reference>
<dbReference type="AlphaFoldDB" id="A7VXD6"/>
<accession>A7VXD6</accession>
<dbReference type="Proteomes" id="UP000003490">
    <property type="component" value="Unassembled WGS sequence"/>
</dbReference>
<comment type="caution">
    <text evidence="1">The sequence shown here is derived from an EMBL/GenBank/DDBJ whole genome shotgun (WGS) entry which is preliminary data.</text>
</comment>
<evidence type="ECO:0000313" key="1">
    <source>
        <dbReference type="EMBL" id="EDO60433.1"/>
    </source>
</evidence>
<evidence type="ECO:0000313" key="2">
    <source>
        <dbReference type="Proteomes" id="UP000003490"/>
    </source>
</evidence>
<sequence length="64" mass="7917">MYNKKTSKTRRFGKNRLWKSENQITRNSSREKELFIFICCLTCYFRKKRVYFFHIMWNVGVVKG</sequence>
<organism evidence="1 2">
    <name type="scientific">[Clostridium] leptum DSM 753</name>
    <dbReference type="NCBI Taxonomy" id="428125"/>
    <lineage>
        <taxon>Bacteria</taxon>
        <taxon>Bacillati</taxon>
        <taxon>Bacillota</taxon>
        <taxon>Clostridia</taxon>
        <taxon>Eubacteriales</taxon>
        <taxon>Oscillospiraceae</taxon>
        <taxon>Oscillospiraceae incertae sedis</taxon>
    </lineage>
</organism>
<name>A7VXD6_9FIRM</name>
<reference evidence="1 2" key="1">
    <citation type="submission" date="2007-08" db="EMBL/GenBank/DDBJ databases">
        <title>Draft genome sequence of Clostridium leptum (DSM 753).</title>
        <authorList>
            <person name="Sudarsanam P."/>
            <person name="Ley R."/>
            <person name="Guruge J."/>
            <person name="Turnbaugh P.J."/>
            <person name="Mahowald M."/>
            <person name="Liep D."/>
            <person name="Gordon J."/>
        </authorList>
    </citation>
    <scope>NUCLEOTIDE SEQUENCE [LARGE SCALE GENOMIC DNA]</scope>
    <source>
        <strain evidence="1 2">DSM 753</strain>
    </source>
</reference>
<dbReference type="HOGENOM" id="CLU_2859799_0_0_9"/>
<gene>
    <name evidence="1" type="ORF">CLOLEP_03260</name>
</gene>